<reference evidence="3 4" key="1">
    <citation type="submission" date="2014-04" db="EMBL/GenBank/DDBJ databases">
        <authorList>
            <consortium name="DOE Joint Genome Institute"/>
            <person name="Kuo A."/>
            <person name="Tarkka M."/>
            <person name="Buscot F."/>
            <person name="Kohler A."/>
            <person name="Nagy L.G."/>
            <person name="Floudas D."/>
            <person name="Copeland A."/>
            <person name="Barry K.W."/>
            <person name="Cichocki N."/>
            <person name="Veneault-Fourrey C."/>
            <person name="LaButti K."/>
            <person name="Lindquist E.A."/>
            <person name="Lipzen A."/>
            <person name="Lundell T."/>
            <person name="Morin E."/>
            <person name="Murat C."/>
            <person name="Sun H."/>
            <person name="Tunlid A."/>
            <person name="Henrissat B."/>
            <person name="Grigoriev I.V."/>
            <person name="Hibbett D.S."/>
            <person name="Martin F."/>
            <person name="Nordberg H.P."/>
            <person name="Cantor M.N."/>
            <person name="Hua S.X."/>
        </authorList>
    </citation>
    <scope>NUCLEOTIDE SEQUENCE [LARGE SCALE GENOMIC DNA]</scope>
    <source>
        <strain evidence="3 4">F 1598</strain>
    </source>
</reference>
<gene>
    <name evidence="3" type="ORF">PILCRDRAFT_792669</name>
</gene>
<evidence type="ECO:0000313" key="3">
    <source>
        <dbReference type="EMBL" id="KIM78815.1"/>
    </source>
</evidence>
<dbReference type="AlphaFoldDB" id="A0A0C3F1Z6"/>
<dbReference type="HOGENOM" id="CLU_1210233_0_0_1"/>
<evidence type="ECO:0000256" key="1">
    <source>
        <dbReference type="SAM" id="Coils"/>
    </source>
</evidence>
<dbReference type="InParanoid" id="A0A0C3F1Z6"/>
<name>A0A0C3F1Z6_PILCF</name>
<dbReference type="Proteomes" id="UP000054166">
    <property type="component" value="Unassembled WGS sequence"/>
</dbReference>
<protein>
    <submittedName>
        <fullName evidence="3">Uncharacterized protein</fullName>
    </submittedName>
</protein>
<organism evidence="3 4">
    <name type="scientific">Piloderma croceum (strain F 1598)</name>
    <dbReference type="NCBI Taxonomy" id="765440"/>
    <lineage>
        <taxon>Eukaryota</taxon>
        <taxon>Fungi</taxon>
        <taxon>Dikarya</taxon>
        <taxon>Basidiomycota</taxon>
        <taxon>Agaricomycotina</taxon>
        <taxon>Agaricomycetes</taxon>
        <taxon>Agaricomycetidae</taxon>
        <taxon>Atheliales</taxon>
        <taxon>Atheliaceae</taxon>
        <taxon>Piloderma</taxon>
    </lineage>
</organism>
<proteinExistence type="predicted"/>
<evidence type="ECO:0000256" key="2">
    <source>
        <dbReference type="SAM" id="SignalP"/>
    </source>
</evidence>
<keyword evidence="4" id="KW-1185">Reference proteome</keyword>
<reference evidence="4" key="2">
    <citation type="submission" date="2015-01" db="EMBL/GenBank/DDBJ databases">
        <title>Evolutionary Origins and Diversification of the Mycorrhizal Mutualists.</title>
        <authorList>
            <consortium name="DOE Joint Genome Institute"/>
            <consortium name="Mycorrhizal Genomics Consortium"/>
            <person name="Kohler A."/>
            <person name="Kuo A."/>
            <person name="Nagy L.G."/>
            <person name="Floudas D."/>
            <person name="Copeland A."/>
            <person name="Barry K.W."/>
            <person name="Cichocki N."/>
            <person name="Veneault-Fourrey C."/>
            <person name="LaButti K."/>
            <person name="Lindquist E.A."/>
            <person name="Lipzen A."/>
            <person name="Lundell T."/>
            <person name="Morin E."/>
            <person name="Murat C."/>
            <person name="Riley R."/>
            <person name="Ohm R."/>
            <person name="Sun H."/>
            <person name="Tunlid A."/>
            <person name="Henrissat B."/>
            <person name="Grigoriev I.V."/>
            <person name="Hibbett D.S."/>
            <person name="Martin F."/>
        </authorList>
    </citation>
    <scope>NUCLEOTIDE SEQUENCE [LARGE SCALE GENOMIC DNA]</scope>
    <source>
        <strain evidence="4">F 1598</strain>
    </source>
</reference>
<evidence type="ECO:0000313" key="4">
    <source>
        <dbReference type="Proteomes" id="UP000054166"/>
    </source>
</evidence>
<keyword evidence="1" id="KW-0175">Coiled coil</keyword>
<keyword evidence="2" id="KW-0732">Signal</keyword>
<feature type="chain" id="PRO_5002174376" evidence="2">
    <location>
        <begin position="20"/>
        <end position="201"/>
    </location>
</feature>
<sequence length="201" mass="22457">MVATGLEPLALLFLVKTAAKVIPIPFVGTKTKIAAGREKLSISVERFAQAKEDMEQEDRARLQARYESLRIEQTELSKIKDSYKRFYLTNNWKAHKFALGVEKFYQDACMSSCSSQMTKDKKLRNMSAPESEAFAQMNAAKENGTVQSVAAASGCTAEDCDYVLITKDKVYFDGVRSSSRSDRPTVVIQRNNGQGIHFSFS</sequence>
<feature type="coiled-coil region" evidence="1">
    <location>
        <begin position="37"/>
        <end position="72"/>
    </location>
</feature>
<dbReference type="EMBL" id="KN833013">
    <property type="protein sequence ID" value="KIM78815.1"/>
    <property type="molecule type" value="Genomic_DNA"/>
</dbReference>
<feature type="signal peptide" evidence="2">
    <location>
        <begin position="1"/>
        <end position="19"/>
    </location>
</feature>
<accession>A0A0C3F1Z6</accession>